<dbReference type="PANTHER" id="PTHR36694">
    <property type="entry name" value="PASIFLORA 1, ISOFORM A-RELATED"/>
    <property type="match status" value="1"/>
</dbReference>
<name>A0A2A2LI52_9BILA</name>
<dbReference type="AlphaFoldDB" id="A0A2A2LI52"/>
<sequence>MAKVEVQIRSCFCCGLSVATIFIALYTLLLYSLLTGLAGWGLSDTTEHGDAVGSHYRNCDDEAQGKPHAPDHRFNVTAGHTKIIIDDSTSYHCSFGLYTEELKYEAGLRYMTLMINIFIYVAMILASIVLLIGLAIYNQWLLVPWIIIMAIDIIRGLISVFFIFLFSYWNLARIASGIFFLGLQFFHVSRRQQPIHWNESDVLQISLLMIIIAKFQKIYNRKNGIHPDHRHYDSRGYPAVAPAPGSTYAYSPETRRADYYPDQHAPYHSGPVTPYDNHGYRY</sequence>
<proteinExistence type="predicted"/>
<comment type="caution">
    <text evidence="2">The sequence shown here is derived from an EMBL/GenBank/DDBJ whole genome shotgun (WGS) entry which is preliminary data.</text>
</comment>
<keyword evidence="3" id="KW-1185">Reference proteome</keyword>
<evidence type="ECO:0000313" key="3">
    <source>
        <dbReference type="Proteomes" id="UP000218231"/>
    </source>
</evidence>
<feature type="transmembrane region" description="Helical" evidence="1">
    <location>
        <begin position="142"/>
        <end position="165"/>
    </location>
</feature>
<dbReference type="Proteomes" id="UP000218231">
    <property type="component" value="Unassembled WGS sequence"/>
</dbReference>
<accession>A0A2A2LI52</accession>
<keyword evidence="1" id="KW-0472">Membrane</keyword>
<protein>
    <submittedName>
        <fullName evidence="2">Uncharacterized protein</fullName>
    </submittedName>
</protein>
<organism evidence="2 3">
    <name type="scientific">Diploscapter pachys</name>
    <dbReference type="NCBI Taxonomy" id="2018661"/>
    <lineage>
        <taxon>Eukaryota</taxon>
        <taxon>Metazoa</taxon>
        <taxon>Ecdysozoa</taxon>
        <taxon>Nematoda</taxon>
        <taxon>Chromadorea</taxon>
        <taxon>Rhabditida</taxon>
        <taxon>Rhabditina</taxon>
        <taxon>Rhabditomorpha</taxon>
        <taxon>Rhabditoidea</taxon>
        <taxon>Rhabditidae</taxon>
        <taxon>Diploscapter</taxon>
    </lineage>
</organism>
<dbReference type="OrthoDB" id="5916023at2759"/>
<keyword evidence="1" id="KW-1133">Transmembrane helix</keyword>
<feature type="transmembrane region" description="Helical" evidence="1">
    <location>
        <begin position="12"/>
        <end position="34"/>
    </location>
</feature>
<evidence type="ECO:0000313" key="2">
    <source>
        <dbReference type="EMBL" id="PAV85926.1"/>
    </source>
</evidence>
<feature type="transmembrane region" description="Helical" evidence="1">
    <location>
        <begin position="171"/>
        <end position="188"/>
    </location>
</feature>
<evidence type="ECO:0000256" key="1">
    <source>
        <dbReference type="SAM" id="Phobius"/>
    </source>
</evidence>
<reference evidence="2 3" key="1">
    <citation type="journal article" date="2017" name="Curr. Biol.">
        <title>Genome architecture and evolution of a unichromosomal asexual nematode.</title>
        <authorList>
            <person name="Fradin H."/>
            <person name="Zegar C."/>
            <person name="Gutwein M."/>
            <person name="Lucas J."/>
            <person name="Kovtun M."/>
            <person name="Corcoran D."/>
            <person name="Baugh L.R."/>
            <person name="Kiontke K."/>
            <person name="Gunsalus K."/>
            <person name="Fitch D.H."/>
            <person name="Piano F."/>
        </authorList>
    </citation>
    <scope>NUCLEOTIDE SEQUENCE [LARGE SCALE GENOMIC DNA]</scope>
    <source>
        <strain evidence="2">PF1309</strain>
    </source>
</reference>
<gene>
    <name evidence="2" type="ORF">WR25_00945</name>
</gene>
<dbReference type="PANTHER" id="PTHR36694:SF5">
    <property type="entry name" value="PROTEIN CBG13296"/>
    <property type="match status" value="1"/>
</dbReference>
<dbReference type="EMBL" id="LIAE01006715">
    <property type="protein sequence ID" value="PAV85926.1"/>
    <property type="molecule type" value="Genomic_DNA"/>
</dbReference>
<keyword evidence="1" id="KW-0812">Transmembrane</keyword>
<feature type="transmembrane region" description="Helical" evidence="1">
    <location>
        <begin position="117"/>
        <end position="137"/>
    </location>
</feature>